<feature type="compositionally biased region" description="Gly residues" evidence="2">
    <location>
        <begin position="89"/>
        <end position="105"/>
    </location>
</feature>
<dbReference type="InterPro" id="IPR050302">
    <property type="entry name" value="Rab_GAP_TBC_domain"/>
</dbReference>
<evidence type="ECO:0000313" key="4">
    <source>
        <dbReference type="EMBL" id="CEL93467.1"/>
    </source>
</evidence>
<accession>A0A0G4ECK3</accession>
<gene>
    <name evidence="4" type="ORF">Vbra_4802</name>
</gene>
<dbReference type="Pfam" id="PF00566">
    <property type="entry name" value="RabGAP-TBC"/>
    <property type="match status" value="1"/>
</dbReference>
<dbReference type="PANTHER" id="PTHR47219:SF9">
    <property type="entry name" value="GTPASE ACTIVATING PROTEIN AND CENTROSOME-ASSOCIATED, ISOFORM B"/>
    <property type="match status" value="1"/>
</dbReference>
<feature type="region of interest" description="Disordered" evidence="2">
    <location>
        <begin position="1197"/>
        <end position="1219"/>
    </location>
</feature>
<feature type="compositionally biased region" description="Polar residues" evidence="2">
    <location>
        <begin position="165"/>
        <end position="176"/>
    </location>
</feature>
<dbReference type="Gene3D" id="1.10.8.270">
    <property type="entry name" value="putative rabgap domain of human tbc1 domain family member 14 like domains"/>
    <property type="match status" value="1"/>
</dbReference>
<dbReference type="GO" id="GO:0005096">
    <property type="term" value="F:GTPase activator activity"/>
    <property type="evidence" value="ECO:0007669"/>
    <property type="project" value="TreeGrafter"/>
</dbReference>
<dbReference type="InterPro" id="IPR035969">
    <property type="entry name" value="Rab-GAP_TBC_sf"/>
</dbReference>
<proteinExistence type="predicted"/>
<feature type="region of interest" description="Disordered" evidence="2">
    <location>
        <begin position="1076"/>
        <end position="1097"/>
    </location>
</feature>
<evidence type="ECO:0000259" key="3">
    <source>
        <dbReference type="PROSITE" id="PS50086"/>
    </source>
</evidence>
<dbReference type="EMBL" id="CDMY01000170">
    <property type="protein sequence ID" value="CEL93467.1"/>
    <property type="molecule type" value="Genomic_DNA"/>
</dbReference>
<dbReference type="PROSITE" id="PS50086">
    <property type="entry name" value="TBC_RABGAP"/>
    <property type="match status" value="1"/>
</dbReference>
<organism evidence="4 5">
    <name type="scientific">Vitrella brassicaformis (strain CCMP3155)</name>
    <dbReference type="NCBI Taxonomy" id="1169540"/>
    <lineage>
        <taxon>Eukaryota</taxon>
        <taxon>Sar</taxon>
        <taxon>Alveolata</taxon>
        <taxon>Colpodellida</taxon>
        <taxon>Vitrellaceae</taxon>
        <taxon>Vitrella</taxon>
    </lineage>
</organism>
<dbReference type="Proteomes" id="UP000041254">
    <property type="component" value="Unassembled WGS sequence"/>
</dbReference>
<feature type="compositionally biased region" description="Pro residues" evidence="2">
    <location>
        <begin position="890"/>
        <end position="903"/>
    </location>
</feature>
<protein>
    <recommendedName>
        <fullName evidence="3">Rab-GAP TBC domain-containing protein</fullName>
    </recommendedName>
</protein>
<dbReference type="STRING" id="1169540.A0A0G4ECK3"/>
<dbReference type="Gene3D" id="1.10.472.80">
    <property type="entry name" value="Ypt/Rab-GAP domain of gyp1p, domain 3"/>
    <property type="match status" value="1"/>
</dbReference>
<feature type="region of interest" description="Disordered" evidence="2">
    <location>
        <begin position="1"/>
        <end position="202"/>
    </location>
</feature>
<feature type="compositionally biased region" description="Polar residues" evidence="2">
    <location>
        <begin position="909"/>
        <end position="924"/>
    </location>
</feature>
<keyword evidence="1" id="KW-0175">Coiled coil</keyword>
<name>A0A0G4ECK3_VITBC</name>
<dbReference type="VEuPathDB" id="CryptoDB:Vbra_4802"/>
<dbReference type="InterPro" id="IPR000195">
    <property type="entry name" value="Rab-GAP-TBC_dom"/>
</dbReference>
<feature type="compositionally biased region" description="Pro residues" evidence="2">
    <location>
        <begin position="7"/>
        <end position="20"/>
    </location>
</feature>
<feature type="region of interest" description="Disordered" evidence="2">
    <location>
        <begin position="1010"/>
        <end position="1039"/>
    </location>
</feature>
<feature type="region of interest" description="Disordered" evidence="2">
    <location>
        <begin position="865"/>
        <end position="995"/>
    </location>
</feature>
<feature type="region of interest" description="Disordered" evidence="2">
    <location>
        <begin position="615"/>
        <end position="637"/>
    </location>
</feature>
<dbReference type="SUPFAM" id="SSF47923">
    <property type="entry name" value="Ypt/Rab-GAP domain of gyp1p"/>
    <property type="match status" value="2"/>
</dbReference>
<feature type="compositionally biased region" description="Low complexity" evidence="2">
    <location>
        <begin position="865"/>
        <end position="877"/>
    </location>
</feature>
<feature type="compositionally biased region" description="Pro residues" evidence="2">
    <location>
        <begin position="129"/>
        <end position="142"/>
    </location>
</feature>
<feature type="coiled-coil region" evidence="1">
    <location>
        <begin position="1122"/>
        <end position="1149"/>
    </location>
</feature>
<sequence length="1219" mass="132934">MSWSRKPPSPSVEPSLPPLPTGVHRPQAGRSKQEKSRRGSQSNVNIAPPPFQMCVQVPQLEPSAASEDWSFNPRLVPASNVSVSSGDSGQDGGSTSGGQSGVGRGSRGRHGKGKREMDHPAEDYDAPLYPLPIMPIAPPLPPTVRRDQLPDETPPHTDTPLASPLNDTQTAEQTRTLWRGGESFSGRSSLESGSRRAMTSESILVESRRASVELPGASGEAAPLTPIVVGGLPNEMLTRIVCEYLDVCGVGRMGGVCWNMRRLMYAQRWVKKCVLKGGVLPSQRKRFWLLYCADVPSLQRQVAKELHMTDMLGSPSNTSTHPARPTLSKGPSLFGLGSLVMNGGSSTSPSRGRGGDGGSLGDHLYEYLAGVPLDDSRSDEIRRDVSRTFPTHPRFRSRDSEGQLWLYSVLHALVALDPTVGYCQGMNFLVAGLLIHLECPVSAFWMALAVLRHFDFALIFSPGVPLLSCRLYQFSNIVRNHLPDLWHHLHRNSLNVDFFAHQWFMTIFAYYLEPSILGLVWDLFFVAGWKMLFKVGVTLLASLRPTLLALDVEGMLRIVQSSKRAVEMEEGGAYRQFLASVASYKVTNAQLRHYCREYQIVKFLSVIQSVPLPTNSSRTENDNFPAPNSKESSQVDPTTLMEDLTRTWTAGSGPHGGGEPLRGVVVRAHQIMFVDMRTTVTRDVPLQGVSYSRRLQIRRALIAGRTGGKSGGLVRRGSAPVPLYYDACTSPTSHGGAAVELRRDSLIAFVPPPMQWQEENGDVSAPSGLFLVTLVGGSEMGRYKVLQMEGMIKLKLMIHRMERQTAQDTKSLMDKIAHSEKQFTAVQRDYERCKQRAKDIETAWLEAKEQKQTLSATLRTLVHSSSSIPPSHAAAIPVTPPATGRSGPPVDFPFRPPLSPLTPPSSLSRQQANFSAPPTPMNDNKLQDDGDSADGISGGPLQRAIGGRPPKSPEKLLAARLPSPPPFQTLPMPAFDQHTTHDHDGNGESTVPHASSAISLPVARQNRAISPDHSSAGEDHLSSPGGTAAHHDAPSPSVSVTGRLSLAELARTGVSHISRSLSSNLFKPGGMWDVSSPSAAGGARGTRGSSGGQRKGDQGMIMQCLQKVIQAERAFDSVNMEKKESLRQLHDTEETLSELKEVKERYMQAMYDLVCAQEQQKRDLVWAYIQSGQWTHAIPPTYLADLNIAHHLAISATPNKGGRRGSHKLPPLAPQLANT</sequence>
<dbReference type="PANTHER" id="PTHR47219">
    <property type="entry name" value="RAB GTPASE-ACTIVATING PROTEIN 1-LIKE"/>
    <property type="match status" value="1"/>
</dbReference>
<feature type="domain" description="Rab-GAP TBC" evidence="3">
    <location>
        <begin position="355"/>
        <end position="528"/>
    </location>
</feature>
<keyword evidence="5" id="KW-1185">Reference proteome</keyword>
<dbReference type="InParanoid" id="A0A0G4ECK3"/>
<dbReference type="AlphaFoldDB" id="A0A0G4ECK3"/>
<dbReference type="SMART" id="SM00164">
    <property type="entry name" value="TBC"/>
    <property type="match status" value="1"/>
</dbReference>
<dbReference type="OrthoDB" id="294251at2759"/>
<feature type="compositionally biased region" description="Gly residues" evidence="2">
    <location>
        <begin position="1082"/>
        <end position="1093"/>
    </location>
</feature>
<dbReference type="GO" id="GO:0031267">
    <property type="term" value="F:small GTPase binding"/>
    <property type="evidence" value="ECO:0007669"/>
    <property type="project" value="TreeGrafter"/>
</dbReference>
<evidence type="ECO:0000313" key="5">
    <source>
        <dbReference type="Proteomes" id="UP000041254"/>
    </source>
</evidence>
<feature type="compositionally biased region" description="Basic and acidic residues" evidence="2">
    <location>
        <begin position="144"/>
        <end position="155"/>
    </location>
</feature>
<evidence type="ECO:0000256" key="2">
    <source>
        <dbReference type="SAM" id="MobiDB-lite"/>
    </source>
</evidence>
<reference evidence="4 5" key="1">
    <citation type="submission" date="2014-11" db="EMBL/GenBank/DDBJ databases">
        <authorList>
            <person name="Zhu J."/>
            <person name="Qi W."/>
            <person name="Song R."/>
        </authorList>
    </citation>
    <scope>NUCLEOTIDE SEQUENCE [LARGE SCALE GENOMIC DNA]</scope>
</reference>
<feature type="compositionally biased region" description="Low complexity" evidence="2">
    <location>
        <begin position="179"/>
        <end position="196"/>
    </location>
</feature>
<evidence type="ECO:0000256" key="1">
    <source>
        <dbReference type="SAM" id="Coils"/>
    </source>
</evidence>